<evidence type="ECO:0000256" key="9">
    <source>
        <dbReference type="ARBA" id="ARBA00023065"/>
    </source>
</evidence>
<reference evidence="14" key="2">
    <citation type="journal article" date="2018" name="Mitochondrial DNA A DNA Mapp Seq Anal">
        <title>Reconstruction of mitogenomes by NGS and phylogenetic implications for leaf beetles.</title>
        <authorList>
            <person name="Song N."/>
            <person name="Yin X."/>
            <person name="Zhao X."/>
            <person name="Chen J."/>
            <person name="Yin J."/>
        </authorList>
    </citation>
    <scope>NUCLEOTIDE SEQUENCE</scope>
</reference>
<evidence type="ECO:0000256" key="4">
    <source>
        <dbReference type="ARBA" id="ARBA00022448"/>
    </source>
</evidence>
<dbReference type="GO" id="GO:0031966">
    <property type="term" value="C:mitochondrial membrane"/>
    <property type="evidence" value="ECO:0007669"/>
    <property type="project" value="UniProtKB-SubCell"/>
</dbReference>
<evidence type="ECO:0000256" key="3">
    <source>
        <dbReference type="ARBA" id="ARBA00011291"/>
    </source>
</evidence>
<organism evidence="14">
    <name type="scientific">Cassida sp. EMHAU-15090501</name>
    <dbReference type="NCBI Taxonomy" id="2480058"/>
    <lineage>
        <taxon>Eukaryota</taxon>
        <taxon>Metazoa</taxon>
        <taxon>Ecdysozoa</taxon>
        <taxon>Arthropoda</taxon>
        <taxon>Hexapoda</taxon>
        <taxon>Insecta</taxon>
        <taxon>Pterygota</taxon>
        <taxon>Neoptera</taxon>
        <taxon>Endopterygota</taxon>
        <taxon>Coleoptera</taxon>
        <taxon>Polyphaga</taxon>
        <taxon>Cucujiformia</taxon>
        <taxon>Chrysomeloidea</taxon>
        <taxon>Chrysomelidae</taxon>
        <taxon>Cassidinae</taxon>
        <taxon>Cassida</taxon>
    </lineage>
</organism>
<dbReference type="EMBL" id="KY039105">
    <property type="protein sequence ID" value="AYP72675.1"/>
    <property type="molecule type" value="Genomic_DNA"/>
</dbReference>
<keyword evidence="9 12" id="KW-0406">Ion transport</keyword>
<reference evidence="14" key="1">
    <citation type="submission" date="2016-09" db="EMBL/GenBank/DDBJ databases">
        <authorList>
            <person name="Nan N."/>
        </authorList>
    </citation>
    <scope>NUCLEOTIDE SEQUENCE</scope>
</reference>
<geneLocation type="mitochondrion" evidence="14"/>
<evidence type="ECO:0000256" key="7">
    <source>
        <dbReference type="ARBA" id="ARBA00022781"/>
    </source>
</evidence>
<comment type="subcellular location">
    <subcellularLocation>
        <location evidence="1 12">Mitochondrion membrane</location>
        <topology evidence="1 12">Single-pass membrane protein</topology>
    </subcellularLocation>
</comment>
<keyword evidence="5 12" id="KW-0138">CF(0)</keyword>
<keyword evidence="7 12" id="KW-0375">Hydrogen ion transport</keyword>
<comment type="similarity">
    <text evidence="2 12">Belongs to the ATPase protein 8 family.</text>
</comment>
<comment type="subunit">
    <text evidence="3">F-type ATPases have 2 components, CF(1) - the catalytic core - and CF(0) - the membrane proton channel.</text>
</comment>
<feature type="transmembrane region" description="Helical" evidence="13">
    <location>
        <begin position="12"/>
        <end position="31"/>
    </location>
</feature>
<evidence type="ECO:0000256" key="11">
    <source>
        <dbReference type="ARBA" id="ARBA00023136"/>
    </source>
</evidence>
<evidence type="ECO:0000256" key="6">
    <source>
        <dbReference type="ARBA" id="ARBA00022692"/>
    </source>
</evidence>
<evidence type="ECO:0000256" key="5">
    <source>
        <dbReference type="ARBA" id="ARBA00022547"/>
    </source>
</evidence>
<keyword evidence="8 13" id="KW-1133">Transmembrane helix</keyword>
<dbReference type="InterPro" id="IPR001421">
    <property type="entry name" value="ATP8_metazoa"/>
</dbReference>
<dbReference type="GO" id="GO:0015986">
    <property type="term" value="P:proton motive force-driven ATP synthesis"/>
    <property type="evidence" value="ECO:0007669"/>
    <property type="project" value="InterPro"/>
</dbReference>
<dbReference type="Pfam" id="PF00895">
    <property type="entry name" value="ATP-synt_8"/>
    <property type="match status" value="1"/>
</dbReference>
<dbReference type="GO" id="GO:0045259">
    <property type="term" value="C:proton-transporting ATP synthase complex"/>
    <property type="evidence" value="ECO:0007669"/>
    <property type="project" value="UniProtKB-KW"/>
</dbReference>
<dbReference type="AlphaFoldDB" id="A0A3G3C769"/>
<gene>
    <name evidence="14" type="primary">ATP8</name>
</gene>
<evidence type="ECO:0000256" key="10">
    <source>
        <dbReference type="ARBA" id="ARBA00023128"/>
    </source>
</evidence>
<evidence type="ECO:0000256" key="1">
    <source>
        <dbReference type="ARBA" id="ARBA00004304"/>
    </source>
</evidence>
<evidence type="ECO:0000256" key="8">
    <source>
        <dbReference type="ARBA" id="ARBA00022989"/>
    </source>
</evidence>
<name>A0A3G3C769_9CUCU</name>
<keyword evidence="4 12" id="KW-0813">Transport</keyword>
<keyword evidence="10 12" id="KW-0496">Mitochondrion</keyword>
<accession>A0A3G3C769</accession>
<evidence type="ECO:0000256" key="12">
    <source>
        <dbReference type="RuleBase" id="RU003661"/>
    </source>
</evidence>
<keyword evidence="6 12" id="KW-0812">Transmembrane</keyword>
<sequence>MPQMAPLNWLNLFFMTIFIIMSISTSSYFSFMFKPKKKLLKGEHLNNWKW</sequence>
<evidence type="ECO:0000256" key="13">
    <source>
        <dbReference type="SAM" id="Phobius"/>
    </source>
</evidence>
<evidence type="ECO:0000256" key="2">
    <source>
        <dbReference type="ARBA" id="ARBA00008892"/>
    </source>
</evidence>
<keyword evidence="11 13" id="KW-0472">Membrane</keyword>
<evidence type="ECO:0000313" key="14">
    <source>
        <dbReference type="EMBL" id="AYP72675.1"/>
    </source>
</evidence>
<dbReference type="GO" id="GO:0015078">
    <property type="term" value="F:proton transmembrane transporter activity"/>
    <property type="evidence" value="ECO:0007669"/>
    <property type="project" value="InterPro"/>
</dbReference>
<proteinExistence type="inferred from homology"/>
<protein>
    <recommendedName>
        <fullName evidence="12">ATP synthase complex subunit 8</fullName>
    </recommendedName>
</protein>